<dbReference type="InterPro" id="IPR001320">
    <property type="entry name" value="Iontro_rcpt_C"/>
</dbReference>
<feature type="transmembrane region" description="Helical" evidence="9">
    <location>
        <begin position="696"/>
        <end position="721"/>
    </location>
</feature>
<keyword evidence="8" id="KW-0325">Glycoprotein</keyword>
<keyword evidence="4 9" id="KW-0812">Transmembrane</keyword>
<evidence type="ECO:0000256" key="3">
    <source>
        <dbReference type="ARBA" id="ARBA00022475"/>
    </source>
</evidence>
<dbReference type="PANTHER" id="PTHR42643:SF24">
    <property type="entry name" value="IONOTROPIC RECEPTOR 60A"/>
    <property type="match status" value="1"/>
</dbReference>
<gene>
    <name evidence="12" type="ORF">OUZ56_024966</name>
</gene>
<evidence type="ECO:0000256" key="2">
    <source>
        <dbReference type="ARBA" id="ARBA00008685"/>
    </source>
</evidence>
<keyword evidence="10" id="KW-0732">Signal</keyword>
<protein>
    <recommendedName>
        <fullName evidence="11">Ionotropic glutamate receptor C-terminal domain-containing protein</fullName>
    </recommendedName>
</protein>
<feature type="transmembrane region" description="Helical" evidence="9">
    <location>
        <begin position="898"/>
        <end position="922"/>
    </location>
</feature>
<evidence type="ECO:0000256" key="1">
    <source>
        <dbReference type="ARBA" id="ARBA00004651"/>
    </source>
</evidence>
<keyword evidence="7" id="KW-0675">Receptor</keyword>
<evidence type="ECO:0000256" key="7">
    <source>
        <dbReference type="ARBA" id="ARBA00023170"/>
    </source>
</evidence>
<dbReference type="EMBL" id="JAOYFB010000004">
    <property type="protein sequence ID" value="KAK4012730.1"/>
    <property type="molecule type" value="Genomic_DNA"/>
</dbReference>
<dbReference type="Gene3D" id="1.10.287.70">
    <property type="match status" value="2"/>
</dbReference>
<feature type="transmembrane region" description="Helical" evidence="9">
    <location>
        <begin position="612"/>
        <end position="635"/>
    </location>
</feature>
<sequence>MQFASIVNTMQQMLIKIVLAILIMPVDGLSTDYDWSSKHFNYLVVHNPPFDYVFRGPNGTFTSYGSSLNVAIWLAAKLKYTYSFVLINQTLIEKYGTHEAAFHQLINDKDVDGIATNFYLTLTRMQRMDYTTHHGWVDGFRLVVPRLGEQSRLFAFIGPFEPTVWLLVFITVLVVVAVMTLFAMIYRHHPWKEPEGAENKTDTENGTGTNMREPVSRNVLFNYLGSHTIYVVNIMTNQGSREASSLYSFRILAGFWVLGAMVLVNSYTGIVISSLTTTKTKSSIDSLEDLTASTETQVLLRHDTSIGEQILQATSGVFKVLGDKARLNPGNIVGDPFKVTEKLETGRYAFPFIKTFAMSFVSSQFQKDQRCRFKISKPLPLSTGYFFWLFKKNSSYTNAHSKALVELWETGLAYFWVYKLFSPTVSRADQCFVESTRKVSRRAPIQLSDLTSAFLILEYHRLDSIKISLALLLVTGVDFSTENSLSPKHFNYLVYHNPPFDILTRGPNGTFSYFGASVYVVEWLAAKFNYTYTLIPVNQTIIDKYGTHEALFYQLINDKNIDGITGSFYLTMDRAERMDYTFHTWSDGFRLVVPRPGEESRLFAFIGPFEPMVWMLIFISIIVVVAMMTLFAMVYRHYPWNTCQVPDNKIMPEIDQGNGTRYSDSRNFLYNYVGSHMIYVVNIMTNQGSRESSSLYSFRILAGIWVLCAMVLVNSYTGIVISSLTTPKMKPSIESFEDLVASPDTKILLRHDTSIGEQILKATSGIYKVLGDQARSNPDEQIVGDAFTVSSKLETGRYAFPFVQTFSIAFVGSQYKKDKECRFKASKLLPISTGYYSWLFKKNSPFTKLYSRALMDYWESGLLNFGIKFLPTIPRAEKCFVSTTRRVARLLPIQLSDLTSAFLILGIGTGLAVLTFLLELLYSSINNPMRQYIEQQEKHLSNISNVAFTFTACQTNDYVKMLTVTVKSHLVSEVNKMKKQKIDMEIIRHYVVEGGEFLSVLDSLESHHLVWKTLDVAHTDSCMKFKYHNLIFLKDKCDKNSSSAGLRVEQQKLPIIIQILEIRVYTLAVHILHETRKWSPCIDDAETYTPLLRSSKVVNAESHCTIRLDSLPWDRPEQGSCVEFTLKMAESSVYDGKRFCAVKSLYKMHAGSAIVNVEDNVTDLVNCVILPRSGMHPGIF</sequence>
<evidence type="ECO:0000256" key="8">
    <source>
        <dbReference type="ARBA" id="ARBA00023180"/>
    </source>
</evidence>
<evidence type="ECO:0000256" key="10">
    <source>
        <dbReference type="SAM" id="SignalP"/>
    </source>
</evidence>
<evidence type="ECO:0000256" key="4">
    <source>
        <dbReference type="ARBA" id="ARBA00022692"/>
    </source>
</evidence>
<dbReference type="Gene3D" id="3.40.190.10">
    <property type="entry name" value="Periplasmic binding protein-like II"/>
    <property type="match status" value="1"/>
</dbReference>
<dbReference type="SUPFAM" id="SSF53850">
    <property type="entry name" value="Periplasmic binding protein-like II"/>
    <property type="match status" value="2"/>
</dbReference>
<evidence type="ECO:0000313" key="12">
    <source>
        <dbReference type="EMBL" id="KAK4012730.1"/>
    </source>
</evidence>
<evidence type="ECO:0000256" key="6">
    <source>
        <dbReference type="ARBA" id="ARBA00023136"/>
    </source>
</evidence>
<name>A0ABQ9ZJJ1_9CRUS</name>
<dbReference type="Pfam" id="PF00060">
    <property type="entry name" value="Lig_chan"/>
    <property type="match status" value="2"/>
</dbReference>
<feature type="signal peptide" evidence="10">
    <location>
        <begin position="1"/>
        <end position="28"/>
    </location>
</feature>
<feature type="domain" description="Ionotropic glutamate receptor C-terminal" evidence="11">
    <location>
        <begin position="163"/>
        <end position="457"/>
    </location>
</feature>
<keyword evidence="6 9" id="KW-0472">Membrane</keyword>
<feature type="transmembrane region" description="Helical" evidence="9">
    <location>
        <begin position="251"/>
        <end position="272"/>
    </location>
</feature>
<feature type="transmembrane region" description="Helical" evidence="9">
    <location>
        <begin position="164"/>
        <end position="186"/>
    </location>
</feature>
<comment type="caution">
    <text evidence="12">The sequence shown here is derived from an EMBL/GenBank/DDBJ whole genome shotgun (WGS) entry which is preliminary data.</text>
</comment>
<dbReference type="InterPro" id="IPR052192">
    <property type="entry name" value="Insect_Ionotropic_Sensory_Rcpt"/>
</dbReference>
<evidence type="ECO:0000256" key="5">
    <source>
        <dbReference type="ARBA" id="ARBA00022989"/>
    </source>
</evidence>
<comment type="subcellular location">
    <subcellularLocation>
        <location evidence="1">Cell membrane</location>
        <topology evidence="1">Multi-pass membrane protein</topology>
    </subcellularLocation>
</comment>
<keyword evidence="13" id="KW-1185">Reference proteome</keyword>
<proteinExistence type="inferred from homology"/>
<organism evidence="12 13">
    <name type="scientific">Daphnia magna</name>
    <dbReference type="NCBI Taxonomy" id="35525"/>
    <lineage>
        <taxon>Eukaryota</taxon>
        <taxon>Metazoa</taxon>
        <taxon>Ecdysozoa</taxon>
        <taxon>Arthropoda</taxon>
        <taxon>Crustacea</taxon>
        <taxon>Branchiopoda</taxon>
        <taxon>Diplostraca</taxon>
        <taxon>Cladocera</taxon>
        <taxon>Anomopoda</taxon>
        <taxon>Daphniidae</taxon>
        <taxon>Daphnia</taxon>
    </lineage>
</organism>
<evidence type="ECO:0000259" key="11">
    <source>
        <dbReference type="Pfam" id="PF00060"/>
    </source>
</evidence>
<dbReference type="PANTHER" id="PTHR42643">
    <property type="entry name" value="IONOTROPIC RECEPTOR 20A-RELATED"/>
    <property type="match status" value="1"/>
</dbReference>
<comment type="similarity">
    <text evidence="2">Belongs to the glutamate-gated ion channel (TC 1.A.10.1) family.</text>
</comment>
<reference evidence="12 13" key="1">
    <citation type="journal article" date="2023" name="Nucleic Acids Res.">
        <title>The hologenome of Daphnia magna reveals possible DNA methylation and microbiome-mediated evolution of the host genome.</title>
        <authorList>
            <person name="Chaturvedi A."/>
            <person name="Li X."/>
            <person name="Dhandapani V."/>
            <person name="Marshall H."/>
            <person name="Kissane S."/>
            <person name="Cuenca-Cambronero M."/>
            <person name="Asole G."/>
            <person name="Calvet F."/>
            <person name="Ruiz-Romero M."/>
            <person name="Marangio P."/>
            <person name="Guigo R."/>
            <person name="Rago D."/>
            <person name="Mirbahai L."/>
            <person name="Eastwood N."/>
            <person name="Colbourne J.K."/>
            <person name="Zhou J."/>
            <person name="Mallon E."/>
            <person name="Orsini L."/>
        </authorList>
    </citation>
    <scope>NUCLEOTIDE SEQUENCE [LARGE SCALE GENOMIC DNA]</scope>
    <source>
        <strain evidence="12">LRV0_1</strain>
    </source>
</reference>
<keyword evidence="5 9" id="KW-1133">Transmembrane helix</keyword>
<feature type="domain" description="Ionotropic glutamate receptor C-terminal" evidence="11">
    <location>
        <begin position="613"/>
        <end position="908"/>
    </location>
</feature>
<evidence type="ECO:0000256" key="9">
    <source>
        <dbReference type="SAM" id="Phobius"/>
    </source>
</evidence>
<dbReference type="Proteomes" id="UP001234178">
    <property type="component" value="Unassembled WGS sequence"/>
</dbReference>
<feature type="chain" id="PRO_5045555464" description="Ionotropic glutamate receptor C-terminal domain-containing protein" evidence="10">
    <location>
        <begin position="29"/>
        <end position="1180"/>
    </location>
</feature>
<accession>A0ABQ9ZJJ1</accession>
<keyword evidence="3" id="KW-1003">Cell membrane</keyword>
<evidence type="ECO:0000313" key="13">
    <source>
        <dbReference type="Proteomes" id="UP001234178"/>
    </source>
</evidence>
<feature type="transmembrane region" description="Helical" evidence="9">
    <location>
        <begin position="668"/>
        <end position="684"/>
    </location>
</feature>